<keyword evidence="1" id="KW-0812">Transmembrane</keyword>
<evidence type="ECO:0000313" key="3">
    <source>
        <dbReference type="Proteomes" id="UP000008889"/>
    </source>
</evidence>
<gene>
    <name evidence="2" type="ORF">GYY_02505</name>
</gene>
<dbReference type="PATRIC" id="fig|1053692.7.peg.494"/>
<evidence type="ECO:0000313" key="2">
    <source>
        <dbReference type="EMBL" id="AEK19384.1"/>
    </source>
</evidence>
<dbReference type="HOGENOM" id="CLU_2433927_0_0_2"/>
<reference evidence="2 3" key="1">
    <citation type="journal article" date="2011" name="J. Bacteriol.">
        <title>Complete Genome Sequence of a Nonculturable Methanococcus maripaludis Strain Extracted in a Metagenomic Survey of Petroleum Reservoir Fluids.</title>
        <authorList>
            <person name="Wang X."/>
            <person name="Greenfield P."/>
            <person name="Li D."/>
            <person name="Hendry P."/>
            <person name="Volk H."/>
            <person name="Sutherland T.D."/>
        </authorList>
    </citation>
    <scope>NUCLEOTIDE SEQUENCE [LARGE SCALE GENOMIC DNA]</scope>
    <source>
        <strain evidence="2 3">X1</strain>
    </source>
</reference>
<dbReference type="KEGG" id="mmd:GYY_02505"/>
<keyword evidence="1" id="KW-0472">Membrane</keyword>
<dbReference type="RefSeq" id="WP_013998892.1">
    <property type="nucleotide sequence ID" value="NC_015847.1"/>
</dbReference>
<organism evidence="3">
    <name type="scientific">Methanococcus maripaludis X1</name>
    <dbReference type="NCBI Taxonomy" id="1053692"/>
    <lineage>
        <taxon>Archaea</taxon>
        <taxon>Methanobacteriati</taxon>
        <taxon>Methanobacteriota</taxon>
        <taxon>Methanomada group</taxon>
        <taxon>Methanococci</taxon>
        <taxon>Methanococcales</taxon>
        <taxon>Methanococcaceae</taxon>
        <taxon>Methanococcus</taxon>
    </lineage>
</organism>
<dbReference type="Proteomes" id="UP000008889">
    <property type="component" value="Chromosome"/>
</dbReference>
<dbReference type="EMBL" id="CP002913">
    <property type="protein sequence ID" value="AEK19384.1"/>
    <property type="molecule type" value="Genomic_DNA"/>
</dbReference>
<dbReference type="AlphaFoldDB" id="G0H3J4"/>
<name>G0H3J4_METMI</name>
<protein>
    <submittedName>
        <fullName evidence="2">Uncharacterized protein</fullName>
    </submittedName>
</protein>
<proteinExistence type="predicted"/>
<keyword evidence="1" id="KW-1133">Transmembrane helix</keyword>
<dbReference type="GeneID" id="10981929"/>
<feature type="transmembrane region" description="Helical" evidence="1">
    <location>
        <begin position="6"/>
        <end position="28"/>
    </location>
</feature>
<accession>G0H3J4</accession>
<sequence>MGKYGVLLKGIATIALTWFCWLLGAIILGNIDTAMYSIALAQGPQYMGWYSIITTVWNYLPILITGGVVYWMYVQGNGDEYEDYYRGRGF</sequence>
<feature type="transmembrane region" description="Helical" evidence="1">
    <location>
        <begin position="49"/>
        <end position="73"/>
    </location>
</feature>
<evidence type="ECO:0000256" key="1">
    <source>
        <dbReference type="SAM" id="Phobius"/>
    </source>
</evidence>